<dbReference type="PANTHER" id="PTHR42738">
    <property type="entry name" value="HYDROXYMETHYLGLUTARYL-COA LYASE"/>
    <property type="match status" value="1"/>
</dbReference>
<dbReference type="PANTHER" id="PTHR42738:SF7">
    <property type="entry name" value="HYDROXYMETHYLGLUTARYL-COA LYASE"/>
    <property type="match status" value="1"/>
</dbReference>
<comment type="caution">
    <text evidence="5">The sequence shown here is derived from an EMBL/GenBank/DDBJ whole genome shotgun (WGS) entry which is preliminary data.</text>
</comment>
<keyword evidence="2" id="KW-0479">Metal-binding</keyword>
<name>A0A2M7G8P1_9BACT</name>
<organism evidence="5 6">
    <name type="scientific">bacterium (Candidatus Blackallbacteria) CG17_big_fil_post_rev_8_21_14_2_50_48_46</name>
    <dbReference type="NCBI Taxonomy" id="2014261"/>
    <lineage>
        <taxon>Bacteria</taxon>
        <taxon>Candidatus Blackallbacteria</taxon>
    </lineage>
</organism>
<dbReference type="AlphaFoldDB" id="A0A2M7G8P1"/>
<dbReference type="InterPro" id="IPR000891">
    <property type="entry name" value="PYR_CT"/>
</dbReference>
<dbReference type="GO" id="GO:0046872">
    <property type="term" value="F:metal ion binding"/>
    <property type="evidence" value="ECO:0007669"/>
    <property type="project" value="UniProtKB-KW"/>
</dbReference>
<evidence type="ECO:0000256" key="3">
    <source>
        <dbReference type="ARBA" id="ARBA00023239"/>
    </source>
</evidence>
<dbReference type="EMBL" id="PFFQ01000012">
    <property type="protein sequence ID" value="PIW18478.1"/>
    <property type="molecule type" value="Genomic_DNA"/>
</dbReference>
<feature type="domain" description="Pyruvate carboxyltransferase" evidence="4">
    <location>
        <begin position="7"/>
        <end position="274"/>
    </location>
</feature>
<dbReference type="CDD" id="cd07938">
    <property type="entry name" value="DRE_TIM_HMGL"/>
    <property type="match status" value="1"/>
</dbReference>
<dbReference type="Gene3D" id="3.20.20.70">
    <property type="entry name" value="Aldolase class I"/>
    <property type="match status" value="1"/>
</dbReference>
<evidence type="ECO:0000256" key="1">
    <source>
        <dbReference type="ARBA" id="ARBA00009405"/>
    </source>
</evidence>
<dbReference type="GO" id="GO:0006552">
    <property type="term" value="P:L-leucine catabolic process"/>
    <property type="evidence" value="ECO:0007669"/>
    <property type="project" value="TreeGrafter"/>
</dbReference>
<dbReference type="GO" id="GO:0004419">
    <property type="term" value="F:hydroxymethylglutaryl-CoA lyase activity"/>
    <property type="evidence" value="ECO:0007669"/>
    <property type="project" value="TreeGrafter"/>
</dbReference>
<reference evidence="5 6" key="1">
    <citation type="submission" date="2017-09" db="EMBL/GenBank/DDBJ databases">
        <title>Depth-based differentiation of microbial function through sediment-hosted aquifers and enrichment of novel symbionts in the deep terrestrial subsurface.</title>
        <authorList>
            <person name="Probst A.J."/>
            <person name="Ladd B."/>
            <person name="Jarett J.K."/>
            <person name="Geller-Mcgrath D.E."/>
            <person name="Sieber C.M."/>
            <person name="Emerson J.B."/>
            <person name="Anantharaman K."/>
            <person name="Thomas B.C."/>
            <person name="Malmstrom R."/>
            <person name="Stieglmeier M."/>
            <person name="Klingl A."/>
            <person name="Woyke T."/>
            <person name="Ryan C.M."/>
            <person name="Banfield J.F."/>
        </authorList>
    </citation>
    <scope>NUCLEOTIDE SEQUENCE [LARGE SCALE GENOMIC DNA]</scope>
    <source>
        <strain evidence="5">CG17_big_fil_post_rev_8_21_14_2_50_48_46</strain>
    </source>
</reference>
<dbReference type="SUPFAM" id="SSF51569">
    <property type="entry name" value="Aldolase"/>
    <property type="match status" value="1"/>
</dbReference>
<dbReference type="GO" id="GO:0046951">
    <property type="term" value="P:ketone body biosynthetic process"/>
    <property type="evidence" value="ECO:0007669"/>
    <property type="project" value="TreeGrafter"/>
</dbReference>
<sequence length="305" mass="32803">MSYPEKVLIYEVGPRDGLQNEAKLLSTETKLGLISGLVQSGLREIEIGSFVRPDRIPPLADTDPLARALPLTPGVHYSALVPNAKGLERAISAGLRKVAIFMSATESHNQSNTNRSTAEALQLYREVAKEALAQGIQVRAYLSTVFGCPYEGKVEVEQVLPLLEALLEMGVYQISLGDTIGISNPRAMEEMLSAILARYSLQSFALHLHDTRGTALANALIGLQMGFTTFDSAIGGLGGCPYAPGASGNLATEDLVYMLQEMGIETGVHLGKLVAVNHYLQKNLGKKLNSKYVQTIPFSVSEANS</sequence>
<dbReference type="Pfam" id="PF00682">
    <property type="entry name" value="HMGL-like"/>
    <property type="match status" value="1"/>
</dbReference>
<accession>A0A2M7G8P1</accession>
<keyword evidence="3 5" id="KW-0456">Lyase</keyword>
<dbReference type="InterPro" id="IPR013785">
    <property type="entry name" value="Aldolase_TIM"/>
</dbReference>
<dbReference type="FunFam" id="3.20.20.70:FF:000071">
    <property type="entry name" value="Hydroxymethylglutaryl-CoA lyase"/>
    <property type="match status" value="1"/>
</dbReference>
<evidence type="ECO:0000256" key="2">
    <source>
        <dbReference type="ARBA" id="ARBA00022723"/>
    </source>
</evidence>
<gene>
    <name evidence="5" type="ORF">COW36_04090</name>
</gene>
<protein>
    <submittedName>
        <fullName evidence="5">Hydroxymethylglutaryl-CoA lyase</fullName>
    </submittedName>
</protein>
<comment type="similarity">
    <text evidence="1">Belongs to the HMG-CoA lyase family.</text>
</comment>
<evidence type="ECO:0000259" key="4">
    <source>
        <dbReference type="PROSITE" id="PS50991"/>
    </source>
</evidence>
<evidence type="ECO:0000313" key="5">
    <source>
        <dbReference type="EMBL" id="PIW18478.1"/>
    </source>
</evidence>
<dbReference type="Proteomes" id="UP000231019">
    <property type="component" value="Unassembled WGS sequence"/>
</dbReference>
<dbReference type="InterPro" id="IPR043594">
    <property type="entry name" value="HMGL"/>
</dbReference>
<dbReference type="NCBIfam" id="NF004283">
    <property type="entry name" value="PRK05692.1"/>
    <property type="match status" value="1"/>
</dbReference>
<dbReference type="PROSITE" id="PS50991">
    <property type="entry name" value="PYR_CT"/>
    <property type="match status" value="1"/>
</dbReference>
<evidence type="ECO:0000313" key="6">
    <source>
        <dbReference type="Proteomes" id="UP000231019"/>
    </source>
</evidence>
<proteinExistence type="inferred from homology"/>